<evidence type="ECO:0000313" key="1">
    <source>
        <dbReference type="EMBL" id="KAK8867096.1"/>
    </source>
</evidence>
<comment type="caution">
    <text evidence="1">The sequence shown here is derived from an EMBL/GenBank/DDBJ whole genome shotgun (WGS) entry which is preliminary data.</text>
</comment>
<evidence type="ECO:0000313" key="2">
    <source>
        <dbReference type="Proteomes" id="UP001470230"/>
    </source>
</evidence>
<gene>
    <name evidence="1" type="ORF">M9Y10_010065</name>
</gene>
<dbReference type="Proteomes" id="UP001470230">
    <property type="component" value="Unassembled WGS sequence"/>
</dbReference>
<reference evidence="1 2" key="1">
    <citation type="submission" date="2024-04" db="EMBL/GenBank/DDBJ databases">
        <title>Tritrichomonas musculus Genome.</title>
        <authorList>
            <person name="Alves-Ferreira E."/>
            <person name="Grigg M."/>
            <person name="Lorenzi H."/>
            <person name="Galac M."/>
        </authorList>
    </citation>
    <scope>NUCLEOTIDE SEQUENCE [LARGE SCALE GENOMIC DNA]</scope>
    <source>
        <strain evidence="1 2">EAF2021</strain>
    </source>
</reference>
<accession>A0ABR2IQA7</accession>
<proteinExistence type="predicted"/>
<organism evidence="1 2">
    <name type="scientific">Tritrichomonas musculus</name>
    <dbReference type="NCBI Taxonomy" id="1915356"/>
    <lineage>
        <taxon>Eukaryota</taxon>
        <taxon>Metamonada</taxon>
        <taxon>Parabasalia</taxon>
        <taxon>Tritrichomonadida</taxon>
        <taxon>Tritrichomonadidae</taxon>
        <taxon>Tritrichomonas</taxon>
    </lineage>
</organism>
<sequence>MLNQIFPVIYQGNCYMVDASHLCNSSCLFKSMIESKVNQDIDLKKLRLIITYEEFSPRNINNFLRICQNLPTDVQNSEIIEICEISLMFQAEKIYNTSINFIHASIDSEFSIPFDKFQNINFLKIESIEPAINHHVDNLDALEFDDNYDSTQTDVNDNNKRINDDVGIMKKEKSVFYQIKIEKELTKCRRFLFYSGEEILFAAKQKINQVFICDGKEIHINDKKTKKRAIITQNTDGYNIASIDDQIIRINYYRTNPSQFKKYFSLKLSFFNNDIFHHWTPKVLKKPEQLYGSYNHHPIKSKKNIILQNKEKHTTLIVRKMSKKLYEVECHSSISPVIVFSIAISQIIGPYLV</sequence>
<dbReference type="EMBL" id="JAPFFF010000015">
    <property type="protein sequence ID" value="KAK8867096.1"/>
    <property type="molecule type" value="Genomic_DNA"/>
</dbReference>
<evidence type="ECO:0008006" key="3">
    <source>
        <dbReference type="Google" id="ProtNLM"/>
    </source>
</evidence>
<name>A0ABR2IQA7_9EUKA</name>
<keyword evidence="2" id="KW-1185">Reference proteome</keyword>
<protein>
    <recommendedName>
        <fullName evidence="3">BTB domain-containing protein</fullName>
    </recommendedName>
</protein>